<organism evidence="1">
    <name type="scientific">Arundo donax</name>
    <name type="common">Giant reed</name>
    <name type="synonym">Donax arundinaceus</name>
    <dbReference type="NCBI Taxonomy" id="35708"/>
    <lineage>
        <taxon>Eukaryota</taxon>
        <taxon>Viridiplantae</taxon>
        <taxon>Streptophyta</taxon>
        <taxon>Embryophyta</taxon>
        <taxon>Tracheophyta</taxon>
        <taxon>Spermatophyta</taxon>
        <taxon>Magnoliopsida</taxon>
        <taxon>Liliopsida</taxon>
        <taxon>Poales</taxon>
        <taxon>Poaceae</taxon>
        <taxon>PACMAD clade</taxon>
        <taxon>Arundinoideae</taxon>
        <taxon>Arundineae</taxon>
        <taxon>Arundo</taxon>
    </lineage>
</organism>
<name>A0A0A9SG72_ARUDO</name>
<accession>A0A0A9SG72</accession>
<protein>
    <submittedName>
        <fullName evidence="1">Uncharacterized protein</fullName>
    </submittedName>
</protein>
<reference evidence="1" key="2">
    <citation type="journal article" date="2015" name="Data Brief">
        <title>Shoot transcriptome of the giant reed, Arundo donax.</title>
        <authorList>
            <person name="Barrero R.A."/>
            <person name="Guerrero F.D."/>
            <person name="Moolhuijzen P."/>
            <person name="Goolsby J.A."/>
            <person name="Tidwell J."/>
            <person name="Bellgard S.E."/>
            <person name="Bellgard M.I."/>
        </authorList>
    </citation>
    <scope>NUCLEOTIDE SEQUENCE</scope>
    <source>
        <tissue evidence="1">Shoot tissue taken approximately 20 cm above the soil surface</tissue>
    </source>
</reference>
<dbReference type="EMBL" id="GBRH01228731">
    <property type="protein sequence ID" value="JAD69164.1"/>
    <property type="molecule type" value="Transcribed_RNA"/>
</dbReference>
<dbReference type="AlphaFoldDB" id="A0A0A9SG72"/>
<evidence type="ECO:0000313" key="1">
    <source>
        <dbReference type="EMBL" id="JAD69164.1"/>
    </source>
</evidence>
<sequence length="28" mass="3142">MASTCFPINALVKLFFLPRSLKNTGTRD</sequence>
<proteinExistence type="predicted"/>
<reference evidence="1" key="1">
    <citation type="submission" date="2014-09" db="EMBL/GenBank/DDBJ databases">
        <authorList>
            <person name="Magalhaes I.L.F."/>
            <person name="Oliveira U."/>
            <person name="Santos F.R."/>
            <person name="Vidigal T.H.D.A."/>
            <person name="Brescovit A.D."/>
            <person name="Santos A.J."/>
        </authorList>
    </citation>
    <scope>NUCLEOTIDE SEQUENCE</scope>
    <source>
        <tissue evidence="1">Shoot tissue taken approximately 20 cm above the soil surface</tissue>
    </source>
</reference>